<evidence type="ECO:0000256" key="1">
    <source>
        <dbReference type="ARBA" id="ARBA00022801"/>
    </source>
</evidence>
<gene>
    <name evidence="6" type="ORF">E7747_02135</name>
</gene>
<evidence type="ECO:0000256" key="4">
    <source>
        <dbReference type="PROSITE-ProRule" id="PRU01161"/>
    </source>
</evidence>
<dbReference type="InterPro" id="IPR037483">
    <property type="entry name" value="YjjU-like"/>
</dbReference>
<reference evidence="7" key="1">
    <citation type="submission" date="2019-02" db="EMBL/GenBank/DDBJ databases">
        <title>Isolation and identification of novel species under the genus Muribaculum.</title>
        <authorList>
            <person name="Miyake S."/>
            <person name="Ding Y."/>
            <person name="Low A."/>
            <person name="Soh M."/>
            <person name="Seedorf H."/>
        </authorList>
    </citation>
    <scope>NUCLEOTIDE SEQUENCE [LARGE SCALE GENOMIC DNA]</scope>
    <source>
        <strain evidence="7">H5</strain>
    </source>
</reference>
<dbReference type="GO" id="GO:0016787">
    <property type="term" value="F:hydrolase activity"/>
    <property type="evidence" value="ECO:0007669"/>
    <property type="project" value="UniProtKB-UniRule"/>
</dbReference>
<dbReference type="CDD" id="cd07208">
    <property type="entry name" value="Pat_hypo_Ecoli_yjju_like"/>
    <property type="match status" value="1"/>
</dbReference>
<sequence>MRKGLVLEGGAMRGLFTAGVIDVMMENGIDFDGLIGVSAGSSFGCNFKSRQPGRVLRYNLRFCKDPRYMGLRSLLSTGDLVGAEFAYHTLPLELDIFDIPTFESNPIEFHLVCTDVTTGLPVYYRMDRVDHDSLEWLRASASMPIVTRPVSVADGHLLLDGGISDSIPLAYFQSQGFDRNVVVLTQPLDYRKSPAQKWVFRLFMRRYPKIVEAMAKRHEMYNAQLDYIHSQALTGNTLIIAPSKPLPIGRIEMNPEKMRLVYGMGRDSATAMLPQLKSFLDGK</sequence>
<dbReference type="InterPro" id="IPR016035">
    <property type="entry name" value="Acyl_Trfase/lysoPLipase"/>
</dbReference>
<dbReference type="PROSITE" id="PS51635">
    <property type="entry name" value="PNPLA"/>
    <property type="match status" value="1"/>
</dbReference>
<dbReference type="RefSeq" id="WP_136413845.1">
    <property type="nucleotide sequence ID" value="NZ_CP039396.1"/>
</dbReference>
<dbReference type="Proteomes" id="UP000297149">
    <property type="component" value="Chromosome"/>
</dbReference>
<dbReference type="PANTHER" id="PTHR14226">
    <property type="entry name" value="NEUROPATHY TARGET ESTERASE/SWISS CHEESE D.MELANOGASTER"/>
    <property type="match status" value="1"/>
</dbReference>
<comment type="caution">
    <text evidence="4">Lacks conserved residue(s) required for the propagation of feature annotation.</text>
</comment>
<organism evidence="6 7">
    <name type="scientific">Duncaniella dubosii</name>
    <dbReference type="NCBI Taxonomy" id="2518971"/>
    <lineage>
        <taxon>Bacteria</taxon>
        <taxon>Pseudomonadati</taxon>
        <taxon>Bacteroidota</taxon>
        <taxon>Bacteroidia</taxon>
        <taxon>Bacteroidales</taxon>
        <taxon>Muribaculaceae</taxon>
        <taxon>Duncaniella</taxon>
    </lineage>
</organism>
<dbReference type="PANTHER" id="PTHR14226:SF25">
    <property type="entry name" value="PHOSPHOESTERASE"/>
    <property type="match status" value="1"/>
</dbReference>
<keyword evidence="3 4" id="KW-0443">Lipid metabolism</keyword>
<dbReference type="KEGG" id="ddb:E7747_02135"/>
<dbReference type="InterPro" id="IPR045943">
    <property type="entry name" value="DUF6363"/>
</dbReference>
<feature type="active site" description="Proton acceptor" evidence="4">
    <location>
        <position position="160"/>
    </location>
</feature>
<dbReference type="InterPro" id="IPR050301">
    <property type="entry name" value="NTE"/>
</dbReference>
<dbReference type="InterPro" id="IPR002641">
    <property type="entry name" value="PNPLA_dom"/>
</dbReference>
<dbReference type="Pfam" id="PF01734">
    <property type="entry name" value="Patatin"/>
    <property type="match status" value="1"/>
</dbReference>
<dbReference type="SUPFAM" id="SSF52151">
    <property type="entry name" value="FabD/lysophospholipase-like"/>
    <property type="match status" value="1"/>
</dbReference>
<protein>
    <submittedName>
        <fullName evidence="6">Patatin family protein</fullName>
    </submittedName>
</protein>
<evidence type="ECO:0000313" key="6">
    <source>
        <dbReference type="EMBL" id="QCD41211.1"/>
    </source>
</evidence>
<dbReference type="Gene3D" id="3.40.1090.10">
    <property type="entry name" value="Cytosolic phospholipase A2 catalytic domain"/>
    <property type="match status" value="2"/>
</dbReference>
<evidence type="ECO:0000256" key="2">
    <source>
        <dbReference type="ARBA" id="ARBA00022963"/>
    </source>
</evidence>
<accession>A0A4P7W041</accession>
<feature type="short sequence motif" description="DGA/G" evidence="4">
    <location>
        <begin position="160"/>
        <end position="162"/>
    </location>
</feature>
<name>A0A4P7W041_9BACT</name>
<keyword evidence="1 4" id="KW-0378">Hydrolase</keyword>
<dbReference type="GO" id="GO:0016042">
    <property type="term" value="P:lipid catabolic process"/>
    <property type="evidence" value="ECO:0007669"/>
    <property type="project" value="UniProtKB-UniRule"/>
</dbReference>
<evidence type="ECO:0000259" key="5">
    <source>
        <dbReference type="PROSITE" id="PS51635"/>
    </source>
</evidence>
<keyword evidence="2 4" id="KW-0442">Lipid degradation</keyword>
<proteinExistence type="predicted"/>
<evidence type="ECO:0000313" key="7">
    <source>
        <dbReference type="Proteomes" id="UP000297149"/>
    </source>
</evidence>
<evidence type="ECO:0000256" key="3">
    <source>
        <dbReference type="ARBA" id="ARBA00023098"/>
    </source>
</evidence>
<dbReference type="AlphaFoldDB" id="A0A4P7W041"/>
<feature type="short sequence motif" description="GXSXG" evidence="4">
    <location>
        <begin position="36"/>
        <end position="40"/>
    </location>
</feature>
<dbReference type="EMBL" id="CP039396">
    <property type="protein sequence ID" value="QCD41211.1"/>
    <property type="molecule type" value="Genomic_DNA"/>
</dbReference>
<feature type="active site" description="Nucleophile" evidence="4">
    <location>
        <position position="38"/>
    </location>
</feature>
<dbReference type="Pfam" id="PF19890">
    <property type="entry name" value="DUF6363"/>
    <property type="match status" value="1"/>
</dbReference>
<keyword evidence="7" id="KW-1185">Reference proteome</keyword>
<feature type="domain" description="PNPLA" evidence="5">
    <location>
        <begin position="5"/>
        <end position="173"/>
    </location>
</feature>